<dbReference type="Proteomes" id="UP000699462">
    <property type="component" value="Unassembled WGS sequence"/>
</dbReference>
<dbReference type="AlphaFoldDB" id="A0A8T0DRU7"/>
<protein>
    <submittedName>
        <fullName evidence="1">Uncharacterized protein</fullName>
    </submittedName>
</protein>
<name>A0A8T0DRU7_9TREM</name>
<keyword evidence="2" id="KW-1185">Reference proteome</keyword>
<dbReference type="OrthoDB" id="6255165at2759"/>
<sequence length="301" mass="34748">LCFRVFHSEQELFQLEQSRSILVHDQLLLQEIRRFLNSSLHHVTVSLDDEGALCATAKLWHHVAQSHLKKCRPRCLATDDVEEITDKPKIHRQMTDNSVIDEDPKFVACASPVDSTDPLNDWIELEKDVRQFVDHSENRCLRLLKHNSLRTSTQVKQLEIQLTRSISLTELRNPLLGSTEPRLRRWASADDVDRTISHADSFFVYNSWFDYLSSWRNSESPEGWNNPTLYSFDGWSSETMDEAVQLQSSMSLCVDKFEQLIGQLGEVTRDVLLEESCLAEPNTLQTKISLLEQVSEYDTPQ</sequence>
<accession>A0A8T0DRU7</accession>
<dbReference type="EMBL" id="JTDF01001121">
    <property type="protein sequence ID" value="KAF8570463.1"/>
    <property type="molecule type" value="Genomic_DNA"/>
</dbReference>
<feature type="non-terminal residue" evidence="1">
    <location>
        <position position="301"/>
    </location>
</feature>
<comment type="caution">
    <text evidence="1">The sequence shown here is derived from an EMBL/GenBank/DDBJ whole genome shotgun (WGS) entry which is preliminary data.</text>
</comment>
<evidence type="ECO:0000313" key="1">
    <source>
        <dbReference type="EMBL" id="KAF8570463.1"/>
    </source>
</evidence>
<evidence type="ECO:0000313" key="2">
    <source>
        <dbReference type="Proteomes" id="UP000699462"/>
    </source>
</evidence>
<organism evidence="1 2">
    <name type="scientific">Paragonimus westermani</name>
    <dbReference type="NCBI Taxonomy" id="34504"/>
    <lineage>
        <taxon>Eukaryota</taxon>
        <taxon>Metazoa</taxon>
        <taxon>Spiralia</taxon>
        <taxon>Lophotrochozoa</taxon>
        <taxon>Platyhelminthes</taxon>
        <taxon>Trematoda</taxon>
        <taxon>Digenea</taxon>
        <taxon>Plagiorchiida</taxon>
        <taxon>Troglotremata</taxon>
        <taxon>Troglotrematidae</taxon>
        <taxon>Paragonimus</taxon>
    </lineage>
</organism>
<proteinExistence type="predicted"/>
<reference evidence="1 2" key="1">
    <citation type="submission" date="2019-07" db="EMBL/GenBank/DDBJ databases">
        <title>Annotation for the trematode Paragonimus westermani.</title>
        <authorList>
            <person name="Choi Y.-J."/>
        </authorList>
    </citation>
    <scope>NUCLEOTIDE SEQUENCE [LARGE SCALE GENOMIC DNA]</scope>
    <source>
        <strain evidence="1">180907_Pwestermani</strain>
    </source>
</reference>
<gene>
    <name evidence="1" type="ORF">P879_00244</name>
</gene>